<dbReference type="InterPro" id="IPR008254">
    <property type="entry name" value="Flavodoxin/NO_synth"/>
</dbReference>
<dbReference type="Pfam" id="PF12682">
    <property type="entry name" value="Flavodoxin_4"/>
    <property type="match status" value="1"/>
</dbReference>
<sequence length="368" mass="40539">MDKRSFTKKAGIAVDVLMYLILLVQMLYVFTGNTLHEWLGIGFFLCLIIHIIIKRKVIAGMWKGGKKSAARRFSDIVTVLLFLCIIVLMLSSMGVSRLLFQWFRFMGSSDLHRYLATAVLTLAVVHGGMHGYIRTKKKKTAAFLIAAGAAASIAIGLALVPYMNRHFRTVNVDRRQAVEGEKVEWSGSKPLVVYFTRVGNTDFEEDVDAVSGASLMLCDGELTGSNYLVAEMVCDALDCQMEAITVTGKKYPSSYGDTVSVAGRELRDKARPDIAPVDVSGYDDIILVYPLWWGTVPMPVATFLEGTDLSGKHIYLIATQGSSGFSKSTADIRDMAKGADVTEVMSIYCDDIPTARQSIADELKRITR</sequence>
<dbReference type="InterPro" id="IPR029039">
    <property type="entry name" value="Flavoprotein-like_sf"/>
</dbReference>
<evidence type="ECO:0000313" key="4">
    <source>
        <dbReference type="Proteomes" id="UP000245720"/>
    </source>
</evidence>
<gene>
    <name evidence="3" type="ORF">IE37_02133</name>
</gene>
<dbReference type="Proteomes" id="UP000245720">
    <property type="component" value="Unassembled WGS sequence"/>
</dbReference>
<feature type="transmembrane region" description="Helical" evidence="1">
    <location>
        <begin position="12"/>
        <end position="30"/>
    </location>
</feature>
<evidence type="ECO:0000256" key="1">
    <source>
        <dbReference type="SAM" id="Phobius"/>
    </source>
</evidence>
<dbReference type="OrthoDB" id="9806505at2"/>
<feature type="transmembrane region" description="Helical" evidence="1">
    <location>
        <begin position="73"/>
        <end position="91"/>
    </location>
</feature>
<dbReference type="AlphaFoldDB" id="A0A315Y0M3"/>
<dbReference type="RefSeq" id="WP_109726891.1">
    <property type="nucleotide sequence ID" value="NZ_QGDI01000008.1"/>
</dbReference>
<organism evidence="3 4">
    <name type="scientific">Ruminococcus flavefaciens</name>
    <dbReference type="NCBI Taxonomy" id="1265"/>
    <lineage>
        <taxon>Bacteria</taxon>
        <taxon>Bacillati</taxon>
        <taxon>Bacillota</taxon>
        <taxon>Clostridia</taxon>
        <taxon>Eubacteriales</taxon>
        <taxon>Oscillospiraceae</taxon>
        <taxon>Ruminococcus</taxon>
    </lineage>
</organism>
<feature type="transmembrane region" description="Helical" evidence="1">
    <location>
        <begin position="111"/>
        <end position="129"/>
    </location>
</feature>
<keyword evidence="1" id="KW-0472">Membrane</keyword>
<keyword evidence="1" id="KW-1133">Transmembrane helix</keyword>
<dbReference type="Gene3D" id="3.40.50.360">
    <property type="match status" value="1"/>
</dbReference>
<protein>
    <submittedName>
        <fullName evidence="3">Flavodoxin-like protein</fullName>
    </submittedName>
</protein>
<dbReference type="EMBL" id="QGDI01000008">
    <property type="protein sequence ID" value="PWJ11869.1"/>
    <property type="molecule type" value="Genomic_DNA"/>
</dbReference>
<dbReference type="GO" id="GO:0010181">
    <property type="term" value="F:FMN binding"/>
    <property type="evidence" value="ECO:0007669"/>
    <property type="project" value="InterPro"/>
</dbReference>
<evidence type="ECO:0000259" key="2">
    <source>
        <dbReference type="Pfam" id="PF12682"/>
    </source>
</evidence>
<name>A0A315Y0M3_RUMFL</name>
<feature type="transmembrane region" description="Helical" evidence="1">
    <location>
        <begin position="36"/>
        <end position="53"/>
    </location>
</feature>
<evidence type="ECO:0000313" key="3">
    <source>
        <dbReference type="EMBL" id="PWJ11869.1"/>
    </source>
</evidence>
<accession>A0A315Y0M3</accession>
<dbReference type="PANTHER" id="PTHR39201:SF1">
    <property type="entry name" value="FLAVODOXIN-LIKE DOMAIN-CONTAINING PROTEIN"/>
    <property type="match status" value="1"/>
</dbReference>
<keyword evidence="1" id="KW-0812">Transmembrane</keyword>
<feature type="domain" description="Flavodoxin-like" evidence="2">
    <location>
        <begin position="260"/>
        <end position="338"/>
    </location>
</feature>
<feature type="transmembrane region" description="Helical" evidence="1">
    <location>
        <begin position="141"/>
        <end position="163"/>
    </location>
</feature>
<dbReference type="GO" id="GO:0016651">
    <property type="term" value="F:oxidoreductase activity, acting on NAD(P)H"/>
    <property type="evidence" value="ECO:0007669"/>
    <property type="project" value="UniProtKB-ARBA"/>
</dbReference>
<proteinExistence type="predicted"/>
<dbReference type="SUPFAM" id="SSF52218">
    <property type="entry name" value="Flavoproteins"/>
    <property type="match status" value="1"/>
</dbReference>
<reference evidence="3 4" key="1">
    <citation type="submission" date="2018-05" db="EMBL/GenBank/DDBJ databases">
        <title>The Hungate 1000. A catalogue of reference genomes from the rumen microbiome.</title>
        <authorList>
            <person name="Kelly W."/>
        </authorList>
    </citation>
    <scope>NUCLEOTIDE SEQUENCE [LARGE SCALE GENOMIC DNA]</scope>
    <source>
        <strain evidence="3 4">SAb67</strain>
    </source>
</reference>
<comment type="caution">
    <text evidence="3">The sequence shown here is derived from an EMBL/GenBank/DDBJ whole genome shotgun (WGS) entry which is preliminary data.</text>
</comment>
<dbReference type="PANTHER" id="PTHR39201">
    <property type="entry name" value="EXPORTED PROTEIN-RELATED"/>
    <property type="match status" value="1"/>
</dbReference>